<sequence>MGRYPDLQPALPASFVKPTRTSQILRPGIVLATVVILGCMSLVAVVVAVSVFVSASPQTSGVNTTQGFALSASFLSSLYLLFHGIAARYNEPVGVVRPPELKLHAACFILARMLLVFWFSTFIAASVVLSKPNVCMRGTSDCQLQIADVVCSIIALVASGIILTALEACKYPFQMPDFFHITKKITVRVSSFGEDFLDRSVSRASSFDNDNPFETSKTEVDNHQPGTIRQVLPERRSDDSETSTERPLTPLLQIPKQSTSRGWGEEWTHLASEGSSASEKSVEKQTEKKVLSHSDSGISLSYDSSSGYISSSESEHVSGSRRSGYRSNRSSHVAAPRAVVARRGPRPRIVTPSSSISNYSRRSPLSTMRYAEYPEVVVRPDLRYCPPMIPPPHEWNLSRTASMSQLIPVADVPGLQRRSSMNFPDQLSIREPSKNLPPLPRASTAPLMRRKTSDIRVPGAFVEHKSSFDQEANLDEHLRKIEVAYVTRRQSNQNLQSDRPLRHRPSIQSPRSLQHRMYMQGPGIIPQRMSSIQSDRSLHHKSSFQGNPSLQNQPSFYSDRSLQHKTSMHSDRSSSSHRSRRSSVQLPAVDETEKRSPSIRVDSKSRYRRQKSFVHRASSSIGAKQVRPATSHVVESAKDDAKKELPFRRLSLGDLVTPGFGGLEKMFE</sequence>
<feature type="compositionally biased region" description="Basic and acidic residues" evidence="1">
    <location>
        <begin position="591"/>
        <end position="605"/>
    </location>
</feature>
<keyword evidence="2" id="KW-1133">Transmembrane helix</keyword>
<dbReference type="EMBL" id="KZ613949">
    <property type="protein sequence ID" value="PMD37415.1"/>
    <property type="molecule type" value="Genomic_DNA"/>
</dbReference>
<accession>A0A2J6RFY4</accession>
<feature type="transmembrane region" description="Helical" evidence="2">
    <location>
        <begin position="109"/>
        <end position="130"/>
    </location>
</feature>
<proteinExistence type="predicted"/>
<dbReference type="AlphaFoldDB" id="A0A2J6RFY4"/>
<dbReference type="STRING" id="1149755.A0A2J6RFY4"/>
<feature type="region of interest" description="Disordered" evidence="1">
    <location>
        <begin position="531"/>
        <end position="640"/>
    </location>
</feature>
<gene>
    <name evidence="3" type="ORF">L207DRAFT_585751</name>
</gene>
<reference evidence="3 4" key="1">
    <citation type="submission" date="2016-04" db="EMBL/GenBank/DDBJ databases">
        <title>A degradative enzymes factory behind the ericoid mycorrhizal symbiosis.</title>
        <authorList>
            <consortium name="DOE Joint Genome Institute"/>
            <person name="Martino E."/>
            <person name="Morin E."/>
            <person name="Grelet G."/>
            <person name="Kuo A."/>
            <person name="Kohler A."/>
            <person name="Daghino S."/>
            <person name="Barry K."/>
            <person name="Choi C."/>
            <person name="Cichocki N."/>
            <person name="Clum A."/>
            <person name="Copeland A."/>
            <person name="Hainaut M."/>
            <person name="Haridas S."/>
            <person name="Labutti K."/>
            <person name="Lindquist E."/>
            <person name="Lipzen A."/>
            <person name="Khouja H.-R."/>
            <person name="Murat C."/>
            <person name="Ohm R."/>
            <person name="Olson A."/>
            <person name="Spatafora J."/>
            <person name="Veneault-Fourrey C."/>
            <person name="Henrissat B."/>
            <person name="Grigoriev I."/>
            <person name="Martin F."/>
            <person name="Perotto S."/>
        </authorList>
    </citation>
    <scope>NUCLEOTIDE SEQUENCE [LARGE SCALE GENOMIC DNA]</scope>
    <source>
        <strain evidence="3 4">F</strain>
    </source>
</reference>
<dbReference type="Proteomes" id="UP000235786">
    <property type="component" value="Unassembled WGS sequence"/>
</dbReference>
<feature type="region of interest" description="Disordered" evidence="1">
    <location>
        <begin position="489"/>
        <end position="513"/>
    </location>
</feature>
<feature type="compositionally biased region" description="Low complexity" evidence="1">
    <location>
        <begin position="320"/>
        <end position="337"/>
    </location>
</feature>
<feature type="compositionally biased region" description="Polar residues" evidence="1">
    <location>
        <begin position="204"/>
        <end position="215"/>
    </location>
</feature>
<keyword evidence="2" id="KW-0472">Membrane</keyword>
<dbReference type="OrthoDB" id="3531381at2759"/>
<feature type="compositionally biased region" description="Polar residues" evidence="1">
    <location>
        <begin position="543"/>
        <end position="560"/>
    </location>
</feature>
<protein>
    <submittedName>
        <fullName evidence="3">Uncharacterized protein</fullName>
    </submittedName>
</protein>
<evidence type="ECO:0000313" key="3">
    <source>
        <dbReference type="EMBL" id="PMD37415.1"/>
    </source>
</evidence>
<evidence type="ECO:0000256" key="2">
    <source>
        <dbReference type="SAM" id="Phobius"/>
    </source>
</evidence>
<keyword evidence="4" id="KW-1185">Reference proteome</keyword>
<feature type="transmembrane region" description="Helical" evidence="2">
    <location>
        <begin position="142"/>
        <end position="166"/>
    </location>
</feature>
<feature type="transmembrane region" description="Helical" evidence="2">
    <location>
        <begin position="67"/>
        <end position="89"/>
    </location>
</feature>
<organism evidence="3 4">
    <name type="scientific">Hyaloscypha variabilis (strain UAMH 11265 / GT02V1 / F)</name>
    <name type="common">Meliniomyces variabilis</name>
    <dbReference type="NCBI Taxonomy" id="1149755"/>
    <lineage>
        <taxon>Eukaryota</taxon>
        <taxon>Fungi</taxon>
        <taxon>Dikarya</taxon>
        <taxon>Ascomycota</taxon>
        <taxon>Pezizomycotina</taxon>
        <taxon>Leotiomycetes</taxon>
        <taxon>Helotiales</taxon>
        <taxon>Hyaloscyphaceae</taxon>
        <taxon>Hyaloscypha</taxon>
        <taxon>Hyaloscypha variabilis</taxon>
    </lineage>
</organism>
<keyword evidence="2" id="KW-0812">Transmembrane</keyword>
<feature type="transmembrane region" description="Helical" evidence="2">
    <location>
        <begin position="29"/>
        <end position="55"/>
    </location>
</feature>
<feature type="compositionally biased region" description="Low complexity" evidence="1">
    <location>
        <begin position="293"/>
        <end position="312"/>
    </location>
</feature>
<evidence type="ECO:0000256" key="1">
    <source>
        <dbReference type="SAM" id="MobiDB-lite"/>
    </source>
</evidence>
<name>A0A2J6RFY4_HYAVF</name>
<feature type="region of interest" description="Disordered" evidence="1">
    <location>
        <begin position="204"/>
        <end position="337"/>
    </location>
</feature>
<feature type="compositionally biased region" description="Basic and acidic residues" evidence="1">
    <location>
        <begin position="280"/>
        <end position="292"/>
    </location>
</feature>
<evidence type="ECO:0000313" key="4">
    <source>
        <dbReference type="Proteomes" id="UP000235786"/>
    </source>
</evidence>